<dbReference type="SUPFAM" id="SSF53474">
    <property type="entry name" value="alpha/beta-Hydrolases"/>
    <property type="match status" value="1"/>
</dbReference>
<evidence type="ECO:0000313" key="9">
    <source>
        <dbReference type="EMBL" id="KAK9807312.1"/>
    </source>
</evidence>
<dbReference type="FunFam" id="3.40.50.1820:FF:000107">
    <property type="entry name" value="Palmitoyl-protein thioesterase 1"/>
    <property type="match status" value="1"/>
</dbReference>
<dbReference type="AlphaFoldDB" id="A0AAW1PGQ0"/>
<evidence type="ECO:0000313" key="10">
    <source>
        <dbReference type="Proteomes" id="UP001465755"/>
    </source>
</evidence>
<keyword evidence="6" id="KW-1015">Disulfide bond</keyword>
<sequence>MGDSCCASYSLGAVKSFIKEALDDVYVLSISTGADTSAADDTYSGFFGSVNAQVARVCELLANTTELQAGYNAIGFSQGGQFMRAVLERCQHTGPRMHTLVTMGAQHQGIMNVPECWNPSFNVTPAKPFCWAMQRILGWGAYLPWVRSHIIQAQYFKDPYRLDDYLKYNAFLPDINNELHDKSARYKANFHSLERLVLVRFVDDVTVVPRESSWFGFFDGKQLQTMNQTQLYQEDWIGLRHLHESQRVDLLDCPGPHMRFGLKWFKENIIEPYFAASTAHARLQRTYHSSEVLTSAD</sequence>
<dbReference type="PRINTS" id="PR00414">
    <property type="entry name" value="PPTHIESTRASE"/>
</dbReference>
<comment type="similarity">
    <text evidence="1">Belongs to the palmitoyl-protein thioesterase family.</text>
</comment>
<evidence type="ECO:0000256" key="4">
    <source>
        <dbReference type="ARBA" id="ARBA00022729"/>
    </source>
</evidence>
<keyword evidence="7" id="KW-0325">Glycoprotein</keyword>
<evidence type="ECO:0000256" key="2">
    <source>
        <dbReference type="ARBA" id="ARBA00012423"/>
    </source>
</evidence>
<evidence type="ECO:0000256" key="1">
    <source>
        <dbReference type="ARBA" id="ARBA00010758"/>
    </source>
</evidence>
<dbReference type="InterPro" id="IPR002472">
    <property type="entry name" value="Palm_thioest"/>
</dbReference>
<comment type="caution">
    <text evidence="9">The sequence shown here is derived from an EMBL/GenBank/DDBJ whole genome shotgun (WGS) entry which is preliminary data.</text>
</comment>
<reference evidence="9 10" key="1">
    <citation type="journal article" date="2024" name="Nat. Commun.">
        <title>Phylogenomics reveals the evolutionary origins of lichenization in chlorophyte algae.</title>
        <authorList>
            <person name="Puginier C."/>
            <person name="Libourel C."/>
            <person name="Otte J."/>
            <person name="Skaloud P."/>
            <person name="Haon M."/>
            <person name="Grisel S."/>
            <person name="Petersen M."/>
            <person name="Berrin J.G."/>
            <person name="Delaux P.M."/>
            <person name="Dal Grande F."/>
            <person name="Keller J."/>
        </authorList>
    </citation>
    <scope>NUCLEOTIDE SEQUENCE [LARGE SCALE GENOMIC DNA]</scope>
    <source>
        <strain evidence="9 10">SAG 2036</strain>
    </source>
</reference>
<keyword evidence="4" id="KW-0732">Signal</keyword>
<dbReference type="InterPro" id="IPR029058">
    <property type="entry name" value="AB_hydrolase_fold"/>
</dbReference>
<dbReference type="Proteomes" id="UP001465755">
    <property type="component" value="Unassembled WGS sequence"/>
</dbReference>
<name>A0AAW1PGQ0_9CHLO</name>
<gene>
    <name evidence="9" type="ORF">WJX73_000221</name>
</gene>
<dbReference type="Gene3D" id="3.40.50.1820">
    <property type="entry name" value="alpha/beta hydrolase"/>
    <property type="match status" value="1"/>
</dbReference>
<keyword evidence="5" id="KW-0378">Hydrolase</keyword>
<evidence type="ECO:0000256" key="6">
    <source>
        <dbReference type="ARBA" id="ARBA00023157"/>
    </source>
</evidence>
<dbReference type="PANTHER" id="PTHR11247:SF8">
    <property type="entry name" value="PALMITOYL-PROTEIN THIOESTERASE 1"/>
    <property type="match status" value="1"/>
</dbReference>
<organism evidence="9 10">
    <name type="scientific">Symbiochloris irregularis</name>
    <dbReference type="NCBI Taxonomy" id="706552"/>
    <lineage>
        <taxon>Eukaryota</taxon>
        <taxon>Viridiplantae</taxon>
        <taxon>Chlorophyta</taxon>
        <taxon>core chlorophytes</taxon>
        <taxon>Trebouxiophyceae</taxon>
        <taxon>Trebouxiales</taxon>
        <taxon>Trebouxiaceae</taxon>
        <taxon>Symbiochloris</taxon>
    </lineage>
</organism>
<accession>A0AAW1PGQ0</accession>
<dbReference type="EMBL" id="JALJOQ010000031">
    <property type="protein sequence ID" value="KAK9807312.1"/>
    <property type="molecule type" value="Genomic_DNA"/>
</dbReference>
<proteinExistence type="inferred from homology"/>
<evidence type="ECO:0000256" key="3">
    <source>
        <dbReference type="ARBA" id="ARBA00014212"/>
    </source>
</evidence>
<evidence type="ECO:0000256" key="8">
    <source>
        <dbReference type="ARBA" id="ARBA00031934"/>
    </source>
</evidence>
<dbReference type="GO" id="GO:0008474">
    <property type="term" value="F:palmitoyl-(protein) hydrolase activity"/>
    <property type="evidence" value="ECO:0007669"/>
    <property type="project" value="UniProtKB-EC"/>
</dbReference>
<dbReference type="EC" id="3.1.2.22" evidence="2"/>
<evidence type="ECO:0000256" key="5">
    <source>
        <dbReference type="ARBA" id="ARBA00022801"/>
    </source>
</evidence>
<keyword evidence="10" id="KW-1185">Reference proteome</keyword>
<dbReference type="PANTHER" id="PTHR11247">
    <property type="entry name" value="PALMITOYL-PROTEIN THIOESTERASE/DOLICHYLDIPHOSPHATASE 1"/>
    <property type="match status" value="1"/>
</dbReference>
<evidence type="ECO:0000256" key="7">
    <source>
        <dbReference type="ARBA" id="ARBA00023180"/>
    </source>
</evidence>
<protein>
    <recommendedName>
        <fullName evidence="3">Palmitoyl-protein thioesterase 1</fullName>
        <ecNumber evidence="2">3.1.2.22</ecNumber>
    </recommendedName>
    <alternativeName>
        <fullName evidence="8">Palmitoyl-protein hydrolase 1</fullName>
    </alternativeName>
</protein>
<dbReference type="Pfam" id="PF02089">
    <property type="entry name" value="Palm_thioest"/>
    <property type="match status" value="1"/>
</dbReference>